<dbReference type="PANTHER" id="PTHR38779">
    <property type="entry name" value="TYPE II SECRETION SYSTEM PROTEIN I-RELATED"/>
    <property type="match status" value="1"/>
</dbReference>
<dbReference type="InterPro" id="IPR012902">
    <property type="entry name" value="N_methyl_site"/>
</dbReference>
<keyword evidence="7" id="KW-1133">Transmembrane helix</keyword>
<dbReference type="Pfam" id="PF07963">
    <property type="entry name" value="N_methyl"/>
    <property type="match status" value="1"/>
</dbReference>
<organism evidence="11 12">
    <name type="scientific">Idiomarina tyrosinivorans</name>
    <dbReference type="NCBI Taxonomy" id="1445662"/>
    <lineage>
        <taxon>Bacteria</taxon>
        <taxon>Pseudomonadati</taxon>
        <taxon>Pseudomonadota</taxon>
        <taxon>Gammaproteobacteria</taxon>
        <taxon>Alteromonadales</taxon>
        <taxon>Idiomarinaceae</taxon>
        <taxon>Idiomarina</taxon>
    </lineage>
</organism>
<evidence type="ECO:0000256" key="8">
    <source>
        <dbReference type="ARBA" id="ARBA00023136"/>
    </source>
</evidence>
<evidence type="ECO:0000256" key="3">
    <source>
        <dbReference type="ARBA" id="ARBA00022475"/>
    </source>
</evidence>
<evidence type="ECO:0000256" key="2">
    <source>
        <dbReference type="ARBA" id="ARBA00008358"/>
    </source>
</evidence>
<dbReference type="SUPFAM" id="SSF54523">
    <property type="entry name" value="Pili subunits"/>
    <property type="match status" value="1"/>
</dbReference>
<reference evidence="11 12" key="1">
    <citation type="journal article" date="2011" name="Front. Microbiol.">
        <title>Genomic signatures of strain selection and enhancement in Bacillus atrophaeus var. globigii, a historical biowarfare simulant.</title>
        <authorList>
            <person name="Gibbons H.S."/>
            <person name="Broomall S.M."/>
            <person name="McNew L.A."/>
            <person name="Daligault H."/>
            <person name="Chapman C."/>
            <person name="Bruce D."/>
            <person name="Karavis M."/>
            <person name="Krepps M."/>
            <person name="McGregor P.A."/>
            <person name="Hong C."/>
            <person name="Park K.H."/>
            <person name="Akmal A."/>
            <person name="Feldman A."/>
            <person name="Lin J.S."/>
            <person name="Chang W.E."/>
            <person name="Higgs B.W."/>
            <person name="Demirev P."/>
            <person name="Lindquist J."/>
            <person name="Liem A."/>
            <person name="Fochler E."/>
            <person name="Read T.D."/>
            <person name="Tapia R."/>
            <person name="Johnson S."/>
            <person name="Bishop-Lilly K.A."/>
            <person name="Detter C."/>
            <person name="Han C."/>
            <person name="Sozhamannan S."/>
            <person name="Rosenzweig C.N."/>
            <person name="Skowronski E.W."/>
        </authorList>
    </citation>
    <scope>NUCLEOTIDE SEQUENCE [LARGE SCALE GENOMIC DNA]</scope>
    <source>
        <strain evidence="11 12">CC-PW-9</strain>
    </source>
</reference>
<dbReference type="NCBIfam" id="TIGR02532">
    <property type="entry name" value="IV_pilin_GFxxxE"/>
    <property type="match status" value="1"/>
</dbReference>
<dbReference type="InterPro" id="IPR003413">
    <property type="entry name" value="T2SS_GspI_C"/>
</dbReference>
<comment type="subcellular location">
    <subcellularLocation>
        <location evidence="1 9">Cell inner membrane</location>
        <topology evidence="1 9">Single-pass membrane protein</topology>
    </subcellularLocation>
</comment>
<dbReference type="Proteomes" id="UP000287996">
    <property type="component" value="Unassembled WGS sequence"/>
</dbReference>
<dbReference type="Pfam" id="PF02501">
    <property type="entry name" value="T2SSI"/>
    <property type="match status" value="1"/>
</dbReference>
<evidence type="ECO:0000256" key="9">
    <source>
        <dbReference type="RuleBase" id="RU368030"/>
    </source>
</evidence>
<accession>A0A432ZR47</accession>
<dbReference type="InterPro" id="IPR010052">
    <property type="entry name" value="T2SS_protein-GspI"/>
</dbReference>
<keyword evidence="3" id="KW-1003">Cell membrane</keyword>
<evidence type="ECO:0000256" key="6">
    <source>
        <dbReference type="ARBA" id="ARBA00022692"/>
    </source>
</evidence>
<feature type="domain" description="Type II secretion system protein GspI C-terminal" evidence="10">
    <location>
        <begin position="39"/>
        <end position="116"/>
    </location>
</feature>
<sequence>MRRNGFTLIEVMVALAVFGVAALAALQAASSHLSNQGYLQQKVFARWVAANQLAELSLGAEWPLKDNKQGKVEQAGTEWYWRQKVVGTATPNVVAVTVSVATKADGNPVYQLTRYLGKPQ</sequence>
<dbReference type="EMBL" id="PIQH01000005">
    <property type="protein sequence ID" value="RUO80380.1"/>
    <property type="molecule type" value="Genomic_DNA"/>
</dbReference>
<dbReference type="InterPro" id="IPR045584">
    <property type="entry name" value="Pilin-like"/>
</dbReference>
<dbReference type="NCBIfam" id="TIGR01707">
    <property type="entry name" value="gspI"/>
    <property type="match status" value="1"/>
</dbReference>
<keyword evidence="6" id="KW-0812">Transmembrane</keyword>
<protein>
    <recommendedName>
        <fullName evidence="9">Type II secretion system protein I</fullName>
        <shortName evidence="9">T2SS minor pseudopilin I</shortName>
    </recommendedName>
</protein>
<dbReference type="AlphaFoldDB" id="A0A432ZR47"/>
<dbReference type="PANTHER" id="PTHR38779:SF2">
    <property type="entry name" value="TYPE II SECRETION SYSTEM PROTEIN I-RELATED"/>
    <property type="match status" value="1"/>
</dbReference>
<keyword evidence="4 9" id="KW-0488">Methylation</keyword>
<comment type="PTM">
    <text evidence="9">Cleaved by prepilin peptidase.</text>
</comment>
<comment type="subunit">
    <text evidence="9">Type II secretion is composed of four main components: the outer membrane complex, the inner membrane complex, the cytoplasmic secretion ATPase and the periplasm-spanning pseudopilus.</text>
</comment>
<comment type="caution">
    <text evidence="11">The sequence shown here is derived from an EMBL/GenBank/DDBJ whole genome shotgun (WGS) entry which is preliminary data.</text>
</comment>
<dbReference type="OrthoDB" id="6121517at2"/>
<evidence type="ECO:0000313" key="12">
    <source>
        <dbReference type="Proteomes" id="UP000287996"/>
    </source>
</evidence>
<keyword evidence="5 9" id="KW-0997">Cell inner membrane</keyword>
<evidence type="ECO:0000256" key="4">
    <source>
        <dbReference type="ARBA" id="ARBA00022481"/>
    </source>
</evidence>
<comment type="similarity">
    <text evidence="2 9">Belongs to the GSP I family.</text>
</comment>
<name>A0A432ZR47_9GAMM</name>
<dbReference type="GO" id="GO:0015627">
    <property type="term" value="C:type II protein secretion system complex"/>
    <property type="evidence" value="ECO:0007669"/>
    <property type="project" value="UniProtKB-UniRule"/>
</dbReference>
<keyword evidence="12" id="KW-1185">Reference proteome</keyword>
<dbReference type="GO" id="GO:0015628">
    <property type="term" value="P:protein secretion by the type II secretion system"/>
    <property type="evidence" value="ECO:0007669"/>
    <property type="project" value="UniProtKB-UniRule"/>
</dbReference>
<proteinExistence type="inferred from homology"/>
<evidence type="ECO:0000259" key="10">
    <source>
        <dbReference type="Pfam" id="PF02501"/>
    </source>
</evidence>
<dbReference type="GO" id="GO:0005886">
    <property type="term" value="C:plasma membrane"/>
    <property type="evidence" value="ECO:0007669"/>
    <property type="project" value="UniProtKB-SubCell"/>
</dbReference>
<evidence type="ECO:0000256" key="1">
    <source>
        <dbReference type="ARBA" id="ARBA00004377"/>
    </source>
</evidence>
<evidence type="ECO:0000256" key="7">
    <source>
        <dbReference type="ARBA" id="ARBA00022989"/>
    </source>
</evidence>
<keyword evidence="8" id="KW-0472">Membrane</keyword>
<evidence type="ECO:0000313" key="11">
    <source>
        <dbReference type="EMBL" id="RUO80380.1"/>
    </source>
</evidence>
<dbReference type="Gene3D" id="3.30.1300.30">
    <property type="entry name" value="GSPII I/J protein-like"/>
    <property type="match status" value="1"/>
</dbReference>
<comment type="function">
    <text evidence="9">Component of the type II secretion system required for the energy-dependent secretion of extracellular factors such as proteases and toxins from the periplasm.</text>
</comment>
<evidence type="ECO:0000256" key="5">
    <source>
        <dbReference type="ARBA" id="ARBA00022519"/>
    </source>
</evidence>
<gene>
    <name evidence="11" type="primary">gspI</name>
    <name evidence="11" type="ORF">CWI84_06610</name>
</gene>